<dbReference type="Proteomes" id="UP000318437">
    <property type="component" value="Unassembled WGS sequence"/>
</dbReference>
<evidence type="ECO:0000313" key="11">
    <source>
        <dbReference type="EMBL" id="TWU25882.1"/>
    </source>
</evidence>
<proteinExistence type="predicted"/>
<gene>
    <name evidence="11" type="ORF">Pla144_30950</name>
</gene>
<evidence type="ECO:0000256" key="9">
    <source>
        <dbReference type="SAM" id="Phobius"/>
    </source>
</evidence>
<reference evidence="11 12" key="1">
    <citation type="submission" date="2019-02" db="EMBL/GenBank/DDBJ databases">
        <title>Deep-cultivation of Planctomycetes and their phenomic and genomic characterization uncovers novel biology.</title>
        <authorList>
            <person name="Wiegand S."/>
            <person name="Jogler M."/>
            <person name="Boedeker C."/>
            <person name="Pinto D."/>
            <person name="Vollmers J."/>
            <person name="Rivas-Marin E."/>
            <person name="Kohn T."/>
            <person name="Peeters S.H."/>
            <person name="Heuer A."/>
            <person name="Rast P."/>
            <person name="Oberbeckmann S."/>
            <person name="Bunk B."/>
            <person name="Jeske O."/>
            <person name="Meyerdierks A."/>
            <person name="Storesund J.E."/>
            <person name="Kallscheuer N."/>
            <person name="Luecker S."/>
            <person name="Lage O.M."/>
            <person name="Pohl T."/>
            <person name="Merkel B.J."/>
            <person name="Hornburger P."/>
            <person name="Mueller R.-W."/>
            <person name="Bruemmer F."/>
            <person name="Labrenz M."/>
            <person name="Spormann A.M."/>
            <person name="Op Den Camp H."/>
            <person name="Overmann J."/>
            <person name="Amann R."/>
            <person name="Jetten M.S.M."/>
            <person name="Mascher T."/>
            <person name="Medema M.H."/>
            <person name="Devos D.P."/>
            <person name="Kaster A.-K."/>
            <person name="Ovreas L."/>
            <person name="Rohde M."/>
            <person name="Galperin M.Y."/>
            <person name="Jogler C."/>
        </authorList>
    </citation>
    <scope>NUCLEOTIDE SEQUENCE [LARGE SCALE GENOMIC DNA]</scope>
    <source>
        <strain evidence="11 12">Pla144</strain>
    </source>
</reference>
<dbReference type="RefSeq" id="WP_146451448.1">
    <property type="nucleotide sequence ID" value="NZ_SJPS01000004.1"/>
</dbReference>
<keyword evidence="12" id="KW-1185">Reference proteome</keyword>
<keyword evidence="5 11" id="KW-0808">Transferase</keyword>
<dbReference type="AlphaFoldDB" id="A0A5C6CN80"/>
<keyword evidence="8 9" id="KW-0472">Membrane</keyword>
<keyword evidence="7 9" id="KW-1133">Transmembrane helix</keyword>
<dbReference type="GO" id="GO:0016020">
    <property type="term" value="C:membrane"/>
    <property type="evidence" value="ECO:0007669"/>
    <property type="project" value="UniProtKB-SubCell"/>
</dbReference>
<organism evidence="11 12">
    <name type="scientific">Bythopirellula polymerisocia</name>
    <dbReference type="NCBI Taxonomy" id="2528003"/>
    <lineage>
        <taxon>Bacteria</taxon>
        <taxon>Pseudomonadati</taxon>
        <taxon>Planctomycetota</taxon>
        <taxon>Planctomycetia</taxon>
        <taxon>Pirellulales</taxon>
        <taxon>Lacipirellulaceae</taxon>
        <taxon>Bythopirellula</taxon>
    </lineage>
</organism>
<comment type="pathway">
    <text evidence="3">Sphingolipid metabolism.</text>
</comment>
<evidence type="ECO:0000256" key="2">
    <source>
        <dbReference type="ARBA" id="ARBA00004760"/>
    </source>
</evidence>
<evidence type="ECO:0000256" key="8">
    <source>
        <dbReference type="ARBA" id="ARBA00023136"/>
    </source>
</evidence>
<evidence type="ECO:0000259" key="10">
    <source>
        <dbReference type="Pfam" id="PF00535"/>
    </source>
</evidence>
<sequence>MLFAFFLIVALVLVPVWGVTCYLKWFSRYELPQVNESHFPRAAVILAVRGASPSLEDCLSRLVNQDYPRYQVFVVVDHPSDPASEVIQQWSTRHPEAPLEISYLNNPSSKAYLKTSAVLQCIRTLEDDFGAIVLADADTLSYSRWLRDLVLPLMSDEVGLVTGNRWYDPTCVSLGGLVQFFYNSLCVPPMYFMGATWGGSLAIKRAVFQTRTFNEGSIESFSEEVIFQKATFIAGLRLEIQPNVMILNRETSTLASAFNFMKRQLLWTRLYHSAWMLLLVGNWVVNLCLTGFSIVGIYGLTVGNGILAFTLLGGLVLEIASCQLLSEWLHRAIARRALRVQGTSYPAIDWPTRCRMMMVIPLAYVLFSYAMLAAAFARKVTWSGITYEVIPPANIRMKKYLPINETTETI</sequence>
<comment type="caution">
    <text evidence="11">The sequence shown here is derived from an EMBL/GenBank/DDBJ whole genome shotgun (WGS) entry which is preliminary data.</text>
</comment>
<dbReference type="Gene3D" id="3.90.550.10">
    <property type="entry name" value="Spore Coat Polysaccharide Biosynthesis Protein SpsA, Chain A"/>
    <property type="match status" value="1"/>
</dbReference>
<dbReference type="PANTHER" id="PTHR12726">
    <property type="entry name" value="CERAMIDE GLUCOSYLTRANSFERASE"/>
    <property type="match status" value="1"/>
</dbReference>
<feature type="transmembrane region" description="Helical" evidence="9">
    <location>
        <begin position="180"/>
        <end position="203"/>
    </location>
</feature>
<protein>
    <submittedName>
        <fullName evidence="11">N-glycosyltransferase</fullName>
    </submittedName>
</protein>
<accession>A0A5C6CN80</accession>
<dbReference type="OrthoDB" id="284671at2"/>
<dbReference type="GO" id="GO:0008120">
    <property type="term" value="F:ceramide glucosyltransferase activity"/>
    <property type="evidence" value="ECO:0007669"/>
    <property type="project" value="TreeGrafter"/>
</dbReference>
<comment type="pathway">
    <text evidence="2">Lipid metabolism; sphingolipid metabolism.</text>
</comment>
<keyword evidence="4" id="KW-0328">Glycosyltransferase</keyword>
<dbReference type="Pfam" id="PF00535">
    <property type="entry name" value="Glycos_transf_2"/>
    <property type="match status" value="1"/>
</dbReference>
<feature type="transmembrane region" description="Helical" evidence="9">
    <location>
        <begin position="358"/>
        <end position="377"/>
    </location>
</feature>
<dbReference type="InterPro" id="IPR025993">
    <property type="entry name" value="Ceramide_glucosylTrfase"/>
</dbReference>
<name>A0A5C6CN80_9BACT</name>
<evidence type="ECO:0000256" key="6">
    <source>
        <dbReference type="ARBA" id="ARBA00022692"/>
    </source>
</evidence>
<evidence type="ECO:0000256" key="7">
    <source>
        <dbReference type="ARBA" id="ARBA00022989"/>
    </source>
</evidence>
<dbReference type="InterPro" id="IPR029044">
    <property type="entry name" value="Nucleotide-diphossugar_trans"/>
</dbReference>
<dbReference type="GO" id="GO:0006679">
    <property type="term" value="P:glucosylceramide biosynthetic process"/>
    <property type="evidence" value="ECO:0007669"/>
    <property type="project" value="TreeGrafter"/>
</dbReference>
<dbReference type="PANTHER" id="PTHR12726:SF0">
    <property type="entry name" value="CERAMIDE GLUCOSYLTRANSFERASE"/>
    <property type="match status" value="1"/>
</dbReference>
<feature type="transmembrane region" description="Helical" evidence="9">
    <location>
        <begin position="270"/>
        <end position="300"/>
    </location>
</feature>
<dbReference type="EMBL" id="SJPS01000004">
    <property type="protein sequence ID" value="TWU25882.1"/>
    <property type="molecule type" value="Genomic_DNA"/>
</dbReference>
<feature type="domain" description="Glycosyltransferase 2-like" evidence="10">
    <location>
        <begin position="44"/>
        <end position="179"/>
    </location>
</feature>
<dbReference type="SUPFAM" id="SSF53448">
    <property type="entry name" value="Nucleotide-diphospho-sugar transferases"/>
    <property type="match status" value="1"/>
</dbReference>
<evidence type="ECO:0000256" key="5">
    <source>
        <dbReference type="ARBA" id="ARBA00022679"/>
    </source>
</evidence>
<evidence type="ECO:0000256" key="3">
    <source>
        <dbReference type="ARBA" id="ARBA00004991"/>
    </source>
</evidence>
<evidence type="ECO:0000256" key="1">
    <source>
        <dbReference type="ARBA" id="ARBA00004141"/>
    </source>
</evidence>
<comment type="subcellular location">
    <subcellularLocation>
        <location evidence="1">Membrane</location>
        <topology evidence="1">Multi-pass membrane protein</topology>
    </subcellularLocation>
</comment>
<keyword evidence="6 9" id="KW-0812">Transmembrane</keyword>
<evidence type="ECO:0000256" key="4">
    <source>
        <dbReference type="ARBA" id="ARBA00022676"/>
    </source>
</evidence>
<dbReference type="InterPro" id="IPR001173">
    <property type="entry name" value="Glyco_trans_2-like"/>
</dbReference>
<evidence type="ECO:0000313" key="12">
    <source>
        <dbReference type="Proteomes" id="UP000318437"/>
    </source>
</evidence>